<feature type="region of interest" description="Disordered" evidence="1">
    <location>
        <begin position="10"/>
        <end position="55"/>
    </location>
</feature>
<evidence type="ECO:0000256" key="1">
    <source>
        <dbReference type="SAM" id="MobiDB-lite"/>
    </source>
</evidence>
<dbReference type="Proteomes" id="UP001430953">
    <property type="component" value="Unassembled WGS sequence"/>
</dbReference>
<protein>
    <submittedName>
        <fullName evidence="2">Uncharacterized protein</fullName>
    </submittedName>
</protein>
<organism evidence="2 3">
    <name type="scientific">Cardiocondyla obscurior</name>
    <dbReference type="NCBI Taxonomy" id="286306"/>
    <lineage>
        <taxon>Eukaryota</taxon>
        <taxon>Metazoa</taxon>
        <taxon>Ecdysozoa</taxon>
        <taxon>Arthropoda</taxon>
        <taxon>Hexapoda</taxon>
        <taxon>Insecta</taxon>
        <taxon>Pterygota</taxon>
        <taxon>Neoptera</taxon>
        <taxon>Endopterygota</taxon>
        <taxon>Hymenoptera</taxon>
        <taxon>Apocrita</taxon>
        <taxon>Aculeata</taxon>
        <taxon>Formicoidea</taxon>
        <taxon>Formicidae</taxon>
        <taxon>Myrmicinae</taxon>
        <taxon>Cardiocondyla</taxon>
    </lineage>
</organism>
<sequence length="55" mass="6095">MNSTMMCILRAKEGTAGRQKEKWPRDENGAAAVGVNRRGKNSDVSRLLACHSRHV</sequence>
<evidence type="ECO:0000313" key="2">
    <source>
        <dbReference type="EMBL" id="KAL0112395.1"/>
    </source>
</evidence>
<comment type="caution">
    <text evidence="2">The sequence shown here is derived from an EMBL/GenBank/DDBJ whole genome shotgun (WGS) entry which is preliminary data.</text>
</comment>
<proteinExistence type="predicted"/>
<feature type="compositionally biased region" description="Basic and acidic residues" evidence="1">
    <location>
        <begin position="10"/>
        <end position="28"/>
    </location>
</feature>
<evidence type="ECO:0000313" key="3">
    <source>
        <dbReference type="Proteomes" id="UP001430953"/>
    </source>
</evidence>
<reference evidence="2 3" key="1">
    <citation type="submission" date="2023-03" db="EMBL/GenBank/DDBJ databases">
        <title>High recombination rates correlate with genetic variation in Cardiocondyla obscurior ants.</title>
        <authorList>
            <person name="Errbii M."/>
        </authorList>
    </citation>
    <scope>NUCLEOTIDE SEQUENCE [LARGE SCALE GENOMIC DNA]</scope>
    <source>
        <strain evidence="2">Alpha-2009</strain>
        <tissue evidence="2">Whole body</tissue>
    </source>
</reference>
<dbReference type="AlphaFoldDB" id="A0AAW2FE17"/>
<name>A0AAW2FE17_9HYME</name>
<keyword evidence="3" id="KW-1185">Reference proteome</keyword>
<accession>A0AAW2FE17</accession>
<dbReference type="EMBL" id="JADYXP020000012">
    <property type="protein sequence ID" value="KAL0112395.1"/>
    <property type="molecule type" value="Genomic_DNA"/>
</dbReference>
<gene>
    <name evidence="2" type="ORF">PUN28_012028</name>
</gene>